<dbReference type="Pfam" id="PF14667">
    <property type="entry name" value="Polysacc_synt_C"/>
    <property type="match status" value="1"/>
</dbReference>
<feature type="site" description="Participates in a stacking interaction with the thymidine ring of dTDP-4-oxo-6-deoxyglucose" evidence="1">
    <location>
        <position position="125"/>
    </location>
</feature>
<dbReference type="PANTHER" id="PTHR21047:SF2">
    <property type="entry name" value="THYMIDINE DIPHOSPHO-4-KETO-RHAMNOSE 3,5-EPIMERASE"/>
    <property type="match status" value="1"/>
</dbReference>
<organism evidence="3 4">
    <name type="scientific">candidate division WOR-3 bacterium</name>
    <dbReference type="NCBI Taxonomy" id="2052148"/>
    <lineage>
        <taxon>Bacteria</taxon>
        <taxon>Bacteria division WOR-3</taxon>
    </lineage>
</organism>
<proteinExistence type="predicted"/>
<dbReference type="InterPro" id="IPR014710">
    <property type="entry name" value="RmlC-like_jellyroll"/>
</dbReference>
<evidence type="ECO:0000313" key="3">
    <source>
        <dbReference type="EMBL" id="RKX70968.1"/>
    </source>
</evidence>
<comment type="caution">
    <text evidence="3">The sequence shown here is derived from an EMBL/GenBank/DDBJ whole genome shotgun (WGS) entry which is preliminary data.</text>
</comment>
<reference evidence="3 4" key="1">
    <citation type="submission" date="2018-06" db="EMBL/GenBank/DDBJ databases">
        <title>Extensive metabolic versatility and redundancy in microbially diverse, dynamic hydrothermal sediments.</title>
        <authorList>
            <person name="Dombrowski N."/>
            <person name="Teske A."/>
            <person name="Baker B.J."/>
        </authorList>
    </citation>
    <scope>NUCLEOTIDE SEQUENCE [LARGE SCALE GENOMIC DNA]</scope>
    <source>
        <strain evidence="3">B36_G15</strain>
    </source>
</reference>
<accession>A0A660SJI3</accession>
<gene>
    <name evidence="3" type="ORF">DRP53_03115</name>
</gene>
<dbReference type="SUPFAM" id="SSF51182">
    <property type="entry name" value="RmlC-like cupins"/>
    <property type="match status" value="1"/>
</dbReference>
<dbReference type="InterPro" id="IPR029303">
    <property type="entry name" value="CapF_C"/>
</dbReference>
<name>A0A660SJI3_UNCW3</name>
<dbReference type="Gene3D" id="2.60.120.10">
    <property type="entry name" value="Jelly Rolls"/>
    <property type="match status" value="1"/>
</dbReference>
<dbReference type="GO" id="GO:0000271">
    <property type="term" value="P:polysaccharide biosynthetic process"/>
    <property type="evidence" value="ECO:0007669"/>
    <property type="project" value="TreeGrafter"/>
</dbReference>
<dbReference type="GO" id="GO:0008830">
    <property type="term" value="F:dTDP-4-dehydrorhamnose 3,5-epimerase activity"/>
    <property type="evidence" value="ECO:0007669"/>
    <property type="project" value="InterPro"/>
</dbReference>
<dbReference type="EMBL" id="QNBE01000021">
    <property type="protein sequence ID" value="RKX70968.1"/>
    <property type="molecule type" value="Genomic_DNA"/>
</dbReference>
<dbReference type="GO" id="GO:0005829">
    <property type="term" value="C:cytosol"/>
    <property type="evidence" value="ECO:0007669"/>
    <property type="project" value="TreeGrafter"/>
</dbReference>
<protein>
    <submittedName>
        <fullName evidence="3">dTDP-4-dehydrorhamnose 3,5-epimerase</fullName>
    </submittedName>
</protein>
<dbReference type="PANTHER" id="PTHR21047">
    <property type="entry name" value="DTDP-6-DEOXY-D-GLUCOSE-3,5 EPIMERASE"/>
    <property type="match status" value="1"/>
</dbReference>
<dbReference type="InterPro" id="IPR000888">
    <property type="entry name" value="RmlC-like"/>
</dbReference>
<dbReference type="AlphaFoldDB" id="A0A660SJI3"/>
<dbReference type="InterPro" id="IPR011051">
    <property type="entry name" value="RmlC_Cupin_sf"/>
</dbReference>
<evidence type="ECO:0000313" key="4">
    <source>
        <dbReference type="Proteomes" id="UP000268469"/>
    </source>
</evidence>
<evidence type="ECO:0000259" key="2">
    <source>
        <dbReference type="Pfam" id="PF14667"/>
    </source>
</evidence>
<dbReference type="Proteomes" id="UP000268469">
    <property type="component" value="Unassembled WGS sequence"/>
</dbReference>
<feature type="domain" description="Capsular polysaccharide assembling protein CapF C-terminal" evidence="2">
    <location>
        <begin position="14"/>
        <end position="132"/>
    </location>
</feature>
<evidence type="ECO:0000256" key="1">
    <source>
        <dbReference type="PIRSR" id="PIRSR600888-3"/>
    </source>
</evidence>
<sequence length="144" mass="16717">MIEGVRVKQLKFITDDRGRLIEILRCDDELFIEFGQVYMTTAYPGIIKAWHGHRYQTDNITCIKGKIKLALYDDREGSATKGEIDEFIIGEDDPRLVQIPPLVWHGFKNIGSVEALVINIPTQPYNHQSPDELRRPHTDFSYEW</sequence>